<sequence>IKTMSRTKRKAATQAEVEIKRAKGETDLFGLKWHEHGEALSKGFVPLVYLYSDSLPGCTKVAAFDMVYIFYF</sequence>
<evidence type="ECO:0000313" key="3">
    <source>
        <dbReference type="Proteomes" id="UP000677228"/>
    </source>
</evidence>
<accession>A0A8S2G7J1</accession>
<name>A0A8S2G7J1_9BILA</name>
<comment type="caution">
    <text evidence="1">The sequence shown here is derived from an EMBL/GenBank/DDBJ whole genome shotgun (WGS) entry which is preliminary data.</text>
</comment>
<reference evidence="1" key="1">
    <citation type="submission" date="2021-02" db="EMBL/GenBank/DDBJ databases">
        <authorList>
            <person name="Nowell W R."/>
        </authorList>
    </citation>
    <scope>NUCLEOTIDE SEQUENCE</scope>
</reference>
<gene>
    <name evidence="1" type="ORF">OVA965_LOCUS44309</name>
    <name evidence="2" type="ORF">TMI583_LOCUS47033</name>
</gene>
<organism evidence="1 3">
    <name type="scientific">Didymodactylos carnosus</name>
    <dbReference type="NCBI Taxonomy" id="1234261"/>
    <lineage>
        <taxon>Eukaryota</taxon>
        <taxon>Metazoa</taxon>
        <taxon>Spiralia</taxon>
        <taxon>Gnathifera</taxon>
        <taxon>Rotifera</taxon>
        <taxon>Eurotatoria</taxon>
        <taxon>Bdelloidea</taxon>
        <taxon>Philodinida</taxon>
        <taxon>Philodinidae</taxon>
        <taxon>Didymodactylos</taxon>
    </lineage>
</organism>
<feature type="non-terminal residue" evidence="1">
    <location>
        <position position="1"/>
    </location>
</feature>
<dbReference type="EMBL" id="CAJOBA010089513">
    <property type="protein sequence ID" value="CAF4478183.1"/>
    <property type="molecule type" value="Genomic_DNA"/>
</dbReference>
<evidence type="ECO:0000313" key="2">
    <source>
        <dbReference type="EMBL" id="CAF4478183.1"/>
    </source>
</evidence>
<dbReference type="AlphaFoldDB" id="A0A8S2G7J1"/>
<dbReference type="Proteomes" id="UP000677228">
    <property type="component" value="Unassembled WGS sequence"/>
</dbReference>
<dbReference type="EMBL" id="CAJNOK010062565">
    <property type="protein sequence ID" value="CAF1641419.1"/>
    <property type="molecule type" value="Genomic_DNA"/>
</dbReference>
<evidence type="ECO:0000313" key="1">
    <source>
        <dbReference type="EMBL" id="CAF1641419.1"/>
    </source>
</evidence>
<proteinExistence type="predicted"/>
<dbReference type="Proteomes" id="UP000682733">
    <property type="component" value="Unassembled WGS sequence"/>
</dbReference>
<protein>
    <submittedName>
        <fullName evidence="1">Uncharacterized protein</fullName>
    </submittedName>
</protein>